<dbReference type="SUPFAM" id="SSF54534">
    <property type="entry name" value="FKBP-like"/>
    <property type="match status" value="1"/>
</dbReference>
<keyword evidence="1" id="KW-0472">Membrane</keyword>
<reference evidence="3" key="1">
    <citation type="journal article" date="2022" name="Nat. Microbiol.">
        <title>Unique mobile elements and scalable gene flow at the prokaryote-eukaryote boundary revealed by circularized Asgard archaea genomes.</title>
        <authorList>
            <person name="Wu F."/>
            <person name="Speth D.R."/>
            <person name="Philosof A."/>
            <person name="Cremiere A."/>
            <person name="Narayanan A."/>
            <person name="Barco R.A."/>
            <person name="Connon S.A."/>
            <person name="Amend J.P."/>
            <person name="Antoshechkin I.A."/>
            <person name="Orphan V.J."/>
        </authorList>
    </citation>
    <scope>NUCLEOTIDE SEQUENCE</scope>
    <source>
        <strain evidence="3">PR6</strain>
    </source>
</reference>
<proteinExistence type="predicted"/>
<keyword evidence="1" id="KW-0812">Transmembrane</keyword>
<evidence type="ECO:0000256" key="1">
    <source>
        <dbReference type="SAM" id="Phobius"/>
    </source>
</evidence>
<dbReference type="GO" id="GO:0003755">
    <property type="term" value="F:peptidyl-prolyl cis-trans isomerase activity"/>
    <property type="evidence" value="ECO:0007669"/>
    <property type="project" value="UniProtKB-EC"/>
</dbReference>
<sequence>MRYLNKLFVFAILFFSAIVAIPIQGYDNGLQDNDLVSFGYHLLVDGKTIEYYDSSIPKKTLFNENNIKPIGLYNRMLGMKIGEKRNFDIPPEEGFDASDPDYGYLAGKLLHYQNVEVYDVQGVSSTTSPPSGNFDFFKFIIVLSSIGGSLILIYGGVKVYPKLFFKKCSICKKKAIGKCSKCGKNYCIHCFQNGCPSCNGRTLVRFKK</sequence>
<name>A0A9Y1BP75_9ARCH</name>
<dbReference type="InterPro" id="IPR001179">
    <property type="entry name" value="PPIase_FKBP_dom"/>
</dbReference>
<gene>
    <name evidence="3" type="ORF">K9W46_08950</name>
</gene>
<keyword evidence="1" id="KW-1133">Transmembrane helix</keyword>
<feature type="transmembrane region" description="Helical" evidence="1">
    <location>
        <begin position="136"/>
        <end position="157"/>
    </location>
</feature>
<evidence type="ECO:0000259" key="2">
    <source>
        <dbReference type="Pfam" id="PF00254"/>
    </source>
</evidence>
<dbReference type="Proteomes" id="UP001200513">
    <property type="component" value="Chromosome"/>
</dbReference>
<dbReference type="EC" id="5.2.1.8" evidence="3"/>
<dbReference type="EMBL" id="CP084167">
    <property type="protein sequence ID" value="UJG42517.1"/>
    <property type="molecule type" value="Genomic_DNA"/>
</dbReference>
<dbReference type="Pfam" id="PF00254">
    <property type="entry name" value="FKBP_C"/>
    <property type="match status" value="1"/>
</dbReference>
<accession>A0A9Y1BP75</accession>
<organism evidence="3">
    <name type="scientific">Candidatus Heimdallarchaeum endolithica</name>
    <dbReference type="NCBI Taxonomy" id="2876572"/>
    <lineage>
        <taxon>Archaea</taxon>
        <taxon>Promethearchaeati</taxon>
        <taxon>Candidatus Heimdallarchaeota</taxon>
        <taxon>Candidatus Heimdallarchaeia (ex Rinke et al. 2021) (nom. nud.)</taxon>
        <taxon>Candidatus Heimdallarchaeales</taxon>
        <taxon>Candidatus Heimdallarchaeaceae</taxon>
        <taxon>Candidatus Heimdallarchaeum</taxon>
    </lineage>
</organism>
<evidence type="ECO:0000313" key="3">
    <source>
        <dbReference type="EMBL" id="UJG42517.1"/>
    </source>
</evidence>
<dbReference type="AlphaFoldDB" id="A0A9Y1BP75"/>
<keyword evidence="3" id="KW-0413">Isomerase</keyword>
<dbReference type="InterPro" id="IPR046357">
    <property type="entry name" value="PPIase_dom_sf"/>
</dbReference>
<dbReference type="Gene3D" id="3.10.50.40">
    <property type="match status" value="1"/>
</dbReference>
<protein>
    <submittedName>
        <fullName evidence="3">FKBP-type peptidyl-prolyl cis-trans isomerase</fullName>
        <ecNumber evidence="3">5.2.1.8</ecNumber>
    </submittedName>
</protein>
<feature type="domain" description="PPIase FKBP-type" evidence="2">
    <location>
        <begin position="31"/>
        <end position="100"/>
    </location>
</feature>